<accession>C3NAW8</accession>
<evidence type="ECO:0000313" key="2">
    <source>
        <dbReference type="Proteomes" id="UP000002308"/>
    </source>
</evidence>
<evidence type="ECO:0000313" key="1">
    <source>
        <dbReference type="EMBL" id="ACP46784.1"/>
    </source>
</evidence>
<protein>
    <submittedName>
        <fullName evidence="1">Uncharacterized protein</fullName>
    </submittedName>
</protein>
<sequence length="81" mass="8881">MVGSRGRQKAITEGIHHPRCLDPVKGKMILFAPPSVSLSPQSSWGGASLTSLKEFQKKGLFKYKRLSISLGEVFHSLTITL</sequence>
<gene>
    <name evidence="1" type="ordered locus">YG5714_2999</name>
</gene>
<name>C3NAW8_SACI7</name>
<organism evidence="1 2">
    <name type="scientific">Saccharolobus islandicus (strain Y.G.57.14 / Yellowstone #1)</name>
    <name type="common">Sulfolobus islandicus</name>
    <dbReference type="NCBI Taxonomy" id="439386"/>
    <lineage>
        <taxon>Archaea</taxon>
        <taxon>Thermoproteota</taxon>
        <taxon>Thermoprotei</taxon>
        <taxon>Sulfolobales</taxon>
        <taxon>Sulfolobaceae</taxon>
        <taxon>Saccharolobus</taxon>
    </lineage>
</organism>
<proteinExistence type="predicted"/>
<dbReference type="HOGENOM" id="CLU_2748376_0_0_2"/>
<dbReference type="AlphaFoldDB" id="C3NAW8"/>
<dbReference type="KEGG" id="siy:YG5714_2999"/>
<dbReference type="EMBL" id="CP001403">
    <property type="protein sequence ID" value="ACP46784.1"/>
    <property type="molecule type" value="Genomic_DNA"/>
</dbReference>
<dbReference type="Proteomes" id="UP000002308">
    <property type="component" value="Chromosome"/>
</dbReference>
<reference evidence="1 2" key="1">
    <citation type="journal article" date="2009" name="Proc. Natl. Acad. Sci. U.S.A.">
        <title>Biogeography of the Sulfolobus islandicus pan-genome.</title>
        <authorList>
            <person name="Reno M.L."/>
            <person name="Held N.L."/>
            <person name="Fields C.J."/>
            <person name="Burke P.V."/>
            <person name="Whitaker R.J."/>
        </authorList>
    </citation>
    <scope>NUCLEOTIDE SEQUENCE [LARGE SCALE GENOMIC DNA]</scope>
    <source>
        <strain evidence="2">Y.G.57.14 / Yellowstone #1</strain>
    </source>
</reference>